<dbReference type="Proteomes" id="UP000603352">
    <property type="component" value="Unassembled WGS sequence"/>
</dbReference>
<comment type="subunit">
    <text evidence="1">Monomer.</text>
</comment>
<sequence>MNYAHDFHAGNFADIVKHAALAASVAHLARKAKPFVVIDSHAGSGLYDLESPESLRSAEAAGGIGRLADRPEPGEPALIGALRAVLDLVDDGRGPTGLRRRYPGSPLIAALAMRPGDRLIAAETVDPARARLDRVLAARVARPGPRVETLRHDGYSVLKACLPPGERRGLAIIDPPFEDRDEFDRLGRAVEEALIRWASGSYLIWYPVKDVLAADDLATRITFALPEHVTALRAELSVVPRGVTAGSALAAGLTTTGLIAINPAWPVEEGLAPLLDWCAQRLARDPARPGHASVTALTRD</sequence>
<name>A0ABQ1J6T9_9PROT</name>
<evidence type="ECO:0000313" key="3">
    <source>
        <dbReference type="Proteomes" id="UP000603352"/>
    </source>
</evidence>
<dbReference type="EC" id="2.1.1.266" evidence="1"/>
<dbReference type="EMBL" id="BMDZ01000103">
    <property type="protein sequence ID" value="GGB61433.1"/>
    <property type="molecule type" value="Genomic_DNA"/>
</dbReference>
<dbReference type="GO" id="GO:0032259">
    <property type="term" value="P:methylation"/>
    <property type="evidence" value="ECO:0007669"/>
    <property type="project" value="UniProtKB-KW"/>
</dbReference>
<feature type="binding site" evidence="1">
    <location>
        <position position="105"/>
    </location>
    <ligand>
        <name>S-adenosyl-L-methionine</name>
        <dbReference type="ChEBI" id="CHEBI:59789"/>
    </ligand>
</feature>
<dbReference type="PANTHER" id="PTHR37426:SF1">
    <property type="entry name" value="RIBOSOMAL RNA LARGE SUBUNIT METHYLTRANSFERASE J"/>
    <property type="match status" value="1"/>
</dbReference>
<dbReference type="SUPFAM" id="SSF53335">
    <property type="entry name" value="S-adenosyl-L-methionine-dependent methyltransferases"/>
    <property type="match status" value="1"/>
</dbReference>
<gene>
    <name evidence="1 2" type="primary">rlmJ</name>
    <name evidence="2" type="ORF">GCM10011505_47620</name>
</gene>
<evidence type="ECO:0000313" key="2">
    <source>
        <dbReference type="EMBL" id="GGB61433.1"/>
    </source>
</evidence>
<feature type="binding site" evidence="1">
    <location>
        <begin position="153"/>
        <end position="154"/>
    </location>
    <ligand>
        <name>S-adenosyl-L-methionine</name>
        <dbReference type="ChEBI" id="CHEBI:59789"/>
    </ligand>
</feature>
<evidence type="ECO:0000256" key="1">
    <source>
        <dbReference type="HAMAP-Rule" id="MF_00934"/>
    </source>
</evidence>
<organism evidence="2 3">
    <name type="scientific">Tistrella bauzanensis</name>
    <dbReference type="NCBI Taxonomy" id="657419"/>
    <lineage>
        <taxon>Bacteria</taxon>
        <taxon>Pseudomonadati</taxon>
        <taxon>Pseudomonadota</taxon>
        <taxon>Alphaproteobacteria</taxon>
        <taxon>Geminicoccales</taxon>
        <taxon>Geminicoccaceae</taxon>
        <taxon>Tistrella</taxon>
    </lineage>
</organism>
<dbReference type="InterPro" id="IPR007473">
    <property type="entry name" value="RlmJ"/>
</dbReference>
<feature type="binding site" evidence="1">
    <location>
        <position position="18"/>
    </location>
    <ligand>
        <name>S-adenosyl-L-methionine</name>
        <dbReference type="ChEBI" id="CHEBI:59789"/>
    </ligand>
</feature>
<keyword evidence="3" id="KW-1185">Reference proteome</keyword>
<keyword evidence="1" id="KW-0694">RNA-binding</keyword>
<keyword evidence="1 2" id="KW-0489">Methyltransferase</keyword>
<feature type="binding site" evidence="1">
    <location>
        <position position="174"/>
    </location>
    <ligand>
        <name>S-adenosyl-L-methionine</name>
        <dbReference type="ChEBI" id="CHEBI:59789"/>
    </ligand>
</feature>
<keyword evidence="1" id="KW-0808">Transferase</keyword>
<comment type="similarity">
    <text evidence="1">Belongs to the RlmJ family.</text>
</comment>
<dbReference type="Pfam" id="PF04378">
    <property type="entry name" value="RsmJ"/>
    <property type="match status" value="1"/>
</dbReference>
<dbReference type="PANTHER" id="PTHR37426">
    <property type="entry name" value="RIBOSOMAL RNA LARGE SUBUNIT METHYLTRANSFERASE J"/>
    <property type="match status" value="1"/>
</dbReference>
<dbReference type="RefSeq" id="WP_188582702.1">
    <property type="nucleotide sequence ID" value="NZ_BMDZ01000103.1"/>
</dbReference>
<reference evidence="3" key="1">
    <citation type="journal article" date="2019" name="Int. J. Syst. Evol. Microbiol.">
        <title>The Global Catalogue of Microorganisms (GCM) 10K type strain sequencing project: providing services to taxonomists for standard genome sequencing and annotation.</title>
        <authorList>
            <consortium name="The Broad Institute Genomics Platform"/>
            <consortium name="The Broad Institute Genome Sequencing Center for Infectious Disease"/>
            <person name="Wu L."/>
            <person name="Ma J."/>
        </authorList>
    </citation>
    <scope>NUCLEOTIDE SEQUENCE [LARGE SCALE GENOMIC DNA]</scope>
    <source>
        <strain evidence="3">CGMCC 1.10188</strain>
    </source>
</reference>
<feature type="active site" description="Proton acceptor" evidence="1">
    <location>
        <position position="174"/>
    </location>
</feature>
<dbReference type="InterPro" id="IPR029063">
    <property type="entry name" value="SAM-dependent_MTases_sf"/>
</dbReference>
<accession>A0ABQ1J6T9</accession>
<keyword evidence="1" id="KW-0949">S-adenosyl-L-methionine</keyword>
<comment type="function">
    <text evidence="1">Specifically methylates the adenine in position 2030 of 23S rRNA.</text>
</comment>
<comment type="caution">
    <text evidence="2">The sequence shown here is derived from an EMBL/GenBank/DDBJ whole genome shotgun (WGS) entry which is preliminary data.</text>
</comment>
<feature type="binding site" evidence="1">
    <location>
        <position position="123"/>
    </location>
    <ligand>
        <name>S-adenosyl-L-methionine</name>
        <dbReference type="ChEBI" id="CHEBI:59789"/>
    </ligand>
</feature>
<proteinExistence type="inferred from homology"/>
<feature type="binding site" evidence="1">
    <location>
        <position position="41"/>
    </location>
    <ligand>
        <name>S-adenosyl-L-methionine</name>
        <dbReference type="ChEBI" id="CHEBI:59789"/>
    </ligand>
</feature>
<keyword evidence="1" id="KW-0698">rRNA processing</keyword>
<protein>
    <recommendedName>
        <fullName evidence="1">Ribosomal RNA large subunit methyltransferase J</fullName>
        <ecNumber evidence="1">2.1.1.266</ecNumber>
    </recommendedName>
    <alternativeName>
        <fullName evidence="1">23S rRNA (adenine(2030)-N6)-methyltransferase</fullName>
    </alternativeName>
    <alternativeName>
        <fullName evidence="1">23S rRNA m6A2030 methyltransferase</fullName>
    </alternativeName>
</protein>
<dbReference type="GO" id="GO:0008168">
    <property type="term" value="F:methyltransferase activity"/>
    <property type="evidence" value="ECO:0007669"/>
    <property type="project" value="UniProtKB-KW"/>
</dbReference>
<comment type="catalytic activity">
    <reaction evidence="1">
        <text>adenosine(2030) in 23S rRNA + S-adenosyl-L-methionine = N(6)-methyladenosine(2030) in 23S rRNA + S-adenosyl-L-homocysteine + H(+)</text>
        <dbReference type="Rhea" id="RHEA:43736"/>
        <dbReference type="Rhea" id="RHEA-COMP:10668"/>
        <dbReference type="Rhea" id="RHEA-COMP:10669"/>
        <dbReference type="ChEBI" id="CHEBI:15378"/>
        <dbReference type="ChEBI" id="CHEBI:57856"/>
        <dbReference type="ChEBI" id="CHEBI:59789"/>
        <dbReference type="ChEBI" id="CHEBI:74411"/>
        <dbReference type="ChEBI" id="CHEBI:74449"/>
        <dbReference type="EC" id="2.1.1.266"/>
    </reaction>
</comment>
<feature type="site" description="Interaction with substrate rRNA" evidence="1">
    <location>
        <position position="3"/>
    </location>
</feature>
<dbReference type="HAMAP" id="MF_00934">
    <property type="entry name" value="23SrRNA_methyltr_J"/>
    <property type="match status" value="1"/>
</dbReference>
<dbReference type="Gene3D" id="3.40.50.150">
    <property type="entry name" value="Vaccinia Virus protein VP39"/>
    <property type="match status" value="1"/>
</dbReference>